<feature type="transmembrane region" description="Helical" evidence="20">
    <location>
        <begin position="65"/>
        <end position="89"/>
    </location>
</feature>
<keyword evidence="8" id="KW-0107">Calcium channel</keyword>
<keyword evidence="22" id="KW-1185">Reference proteome</keyword>
<dbReference type="Pfam" id="PF10233">
    <property type="entry name" value="Cg6151-P"/>
    <property type="match status" value="1"/>
</dbReference>
<evidence type="ECO:0000313" key="21">
    <source>
        <dbReference type="EMBL" id="RZC35268.1"/>
    </source>
</evidence>
<dbReference type="GO" id="GO:0005768">
    <property type="term" value="C:endosome"/>
    <property type="evidence" value="ECO:0007669"/>
    <property type="project" value="UniProtKB-SubCell"/>
</dbReference>
<dbReference type="GO" id="GO:0030672">
    <property type="term" value="C:synaptic vesicle membrane"/>
    <property type="evidence" value="ECO:0007669"/>
    <property type="project" value="UniProtKB-SubCell"/>
</dbReference>
<evidence type="ECO:0000256" key="20">
    <source>
        <dbReference type="SAM" id="Phobius"/>
    </source>
</evidence>
<evidence type="ECO:0000256" key="13">
    <source>
        <dbReference type="ARBA" id="ARBA00023065"/>
    </source>
</evidence>
<keyword evidence="13" id="KW-0406">Ion transport</keyword>
<keyword evidence="5" id="KW-0813">Transport</keyword>
<gene>
    <name evidence="21" type="ORF">BDFB_002540</name>
</gene>
<evidence type="ECO:0000256" key="2">
    <source>
        <dbReference type="ARBA" id="ARBA00004644"/>
    </source>
</evidence>
<keyword evidence="6" id="KW-0109">Calcium transport</keyword>
<dbReference type="Proteomes" id="UP000292052">
    <property type="component" value="Unassembled WGS sequence"/>
</dbReference>
<keyword evidence="14 20" id="KW-0472">Membrane</keyword>
<feature type="transmembrane region" description="Helical" evidence="20">
    <location>
        <begin position="101"/>
        <end position="119"/>
    </location>
</feature>
<evidence type="ECO:0000256" key="19">
    <source>
        <dbReference type="ARBA" id="ARBA00046506"/>
    </source>
</evidence>
<dbReference type="AlphaFoldDB" id="A0A482VSC4"/>
<dbReference type="GO" id="GO:0005262">
    <property type="term" value="F:calcium channel activity"/>
    <property type="evidence" value="ECO:0007669"/>
    <property type="project" value="UniProtKB-KW"/>
</dbReference>
<comment type="caution">
    <text evidence="21">The sequence shown here is derived from an EMBL/GenBank/DDBJ whole genome shotgun (WGS) entry which is preliminary data.</text>
</comment>
<keyword evidence="15" id="KW-0966">Cell projection</keyword>
<dbReference type="SMART" id="SM01077">
    <property type="entry name" value="Cg6151-P"/>
    <property type="match status" value="1"/>
</dbReference>
<dbReference type="OrthoDB" id="9934994at2759"/>
<comment type="subcellular location">
    <subcellularLocation>
        <location evidence="2">Cytoplasmic vesicle</location>
        <location evidence="2">Secretory vesicle</location>
        <location evidence="2">Synaptic vesicle membrane</location>
        <topology evidence="2">Multi-pass membrane protein</topology>
    </subcellularLocation>
    <subcellularLocation>
        <location evidence="1">Endosome</location>
    </subcellularLocation>
    <subcellularLocation>
        <location evidence="18">Presynaptic cell membrane</location>
    </subcellularLocation>
</comment>
<evidence type="ECO:0000256" key="7">
    <source>
        <dbReference type="ARBA" id="ARBA00022583"/>
    </source>
</evidence>
<keyword evidence="12 20" id="KW-1133">Transmembrane helix</keyword>
<reference evidence="21 22" key="1">
    <citation type="submission" date="2017-03" db="EMBL/GenBank/DDBJ databases">
        <title>Genome of the blue death feigning beetle - Asbolus verrucosus.</title>
        <authorList>
            <person name="Rider S.D."/>
        </authorList>
    </citation>
    <scope>NUCLEOTIDE SEQUENCE [LARGE SCALE GENOMIC DNA]</scope>
    <source>
        <strain evidence="21">Butters</strain>
        <tissue evidence="21">Head and leg muscle</tissue>
    </source>
</reference>
<evidence type="ECO:0000256" key="16">
    <source>
        <dbReference type="ARBA" id="ARBA00023303"/>
    </source>
</evidence>
<evidence type="ECO:0000256" key="11">
    <source>
        <dbReference type="ARBA" id="ARBA00022837"/>
    </source>
</evidence>
<evidence type="ECO:0000256" key="5">
    <source>
        <dbReference type="ARBA" id="ARBA00022448"/>
    </source>
</evidence>
<dbReference type="GO" id="GO:0006897">
    <property type="term" value="P:endocytosis"/>
    <property type="evidence" value="ECO:0007669"/>
    <property type="project" value="UniProtKB-KW"/>
</dbReference>
<evidence type="ECO:0000256" key="6">
    <source>
        <dbReference type="ARBA" id="ARBA00022568"/>
    </source>
</evidence>
<proteinExistence type="inferred from homology"/>
<evidence type="ECO:0000256" key="4">
    <source>
        <dbReference type="ARBA" id="ARBA00016120"/>
    </source>
</evidence>
<evidence type="ECO:0000256" key="12">
    <source>
        <dbReference type="ARBA" id="ARBA00022989"/>
    </source>
</evidence>
<evidence type="ECO:0000256" key="14">
    <source>
        <dbReference type="ARBA" id="ARBA00023136"/>
    </source>
</evidence>
<feature type="transmembrane region" description="Helical" evidence="20">
    <location>
        <begin position="37"/>
        <end position="59"/>
    </location>
</feature>
<feature type="non-terminal residue" evidence="21">
    <location>
        <position position="1"/>
    </location>
</feature>
<protein>
    <recommendedName>
        <fullName evidence="4">Calcium channel flower</fullName>
    </recommendedName>
</protein>
<dbReference type="PANTHER" id="PTHR13314:SF2">
    <property type="entry name" value="CALCIUM CHANNEL FLOWER HOMOLOG"/>
    <property type="match status" value="1"/>
</dbReference>
<sequence length="195" mass="21078">SFSDKIAALMARPGQDPVAKDDVPWWMKYAGRGVGTVGSFIAIFLGVWNCVGILVANVYSLVSGIWQIVAGFLVICCEAPCCCMFVDHVQRLSDWVDRRPYWNRALGYVVLAIPAIILSPGMCSIFGSGLIFTTGVIYGMMALGRKATAEEMRQAAAAEANPPTTVTNRPNSMHANLVTNAQPLSFTASPLYDSH</sequence>
<dbReference type="EMBL" id="QDEB01072500">
    <property type="protein sequence ID" value="RZC35268.1"/>
    <property type="molecule type" value="Genomic_DNA"/>
</dbReference>
<evidence type="ECO:0000256" key="10">
    <source>
        <dbReference type="ARBA" id="ARBA00022753"/>
    </source>
</evidence>
<keyword evidence="10" id="KW-0967">Endosome</keyword>
<accession>A0A482VSC4</accession>
<keyword evidence="17" id="KW-0968">Cytoplasmic vesicle</keyword>
<dbReference type="GO" id="GO:0042734">
    <property type="term" value="C:presynaptic membrane"/>
    <property type="evidence" value="ECO:0007669"/>
    <property type="project" value="UniProtKB-SubCell"/>
</dbReference>
<evidence type="ECO:0000256" key="15">
    <source>
        <dbReference type="ARBA" id="ARBA00023273"/>
    </source>
</evidence>
<comment type="subunit">
    <text evidence="19">Homomultimer. Associates with the dally/ magu complex.</text>
</comment>
<comment type="similarity">
    <text evidence="3">Belongs to the calcium channel flower family.</text>
</comment>
<evidence type="ECO:0000256" key="18">
    <source>
        <dbReference type="ARBA" id="ARBA00034111"/>
    </source>
</evidence>
<evidence type="ECO:0000256" key="1">
    <source>
        <dbReference type="ARBA" id="ARBA00004177"/>
    </source>
</evidence>
<evidence type="ECO:0000256" key="9">
    <source>
        <dbReference type="ARBA" id="ARBA00022692"/>
    </source>
</evidence>
<feature type="non-terminal residue" evidence="21">
    <location>
        <position position="195"/>
    </location>
</feature>
<evidence type="ECO:0000313" key="22">
    <source>
        <dbReference type="Proteomes" id="UP000292052"/>
    </source>
</evidence>
<keyword evidence="9 20" id="KW-0812">Transmembrane</keyword>
<name>A0A482VSC4_ASBVE</name>
<organism evidence="21 22">
    <name type="scientific">Asbolus verrucosus</name>
    <name type="common">Desert ironclad beetle</name>
    <dbReference type="NCBI Taxonomy" id="1661398"/>
    <lineage>
        <taxon>Eukaryota</taxon>
        <taxon>Metazoa</taxon>
        <taxon>Ecdysozoa</taxon>
        <taxon>Arthropoda</taxon>
        <taxon>Hexapoda</taxon>
        <taxon>Insecta</taxon>
        <taxon>Pterygota</taxon>
        <taxon>Neoptera</taxon>
        <taxon>Endopterygota</taxon>
        <taxon>Coleoptera</taxon>
        <taxon>Polyphaga</taxon>
        <taxon>Cucujiformia</taxon>
        <taxon>Tenebrionidae</taxon>
        <taxon>Pimeliinae</taxon>
        <taxon>Asbolus</taxon>
    </lineage>
</organism>
<dbReference type="InterPro" id="IPR019365">
    <property type="entry name" value="TVP18/Ca-channel_flower"/>
</dbReference>
<keyword evidence="16" id="KW-0407">Ion channel</keyword>
<evidence type="ECO:0000256" key="17">
    <source>
        <dbReference type="ARBA" id="ARBA00023329"/>
    </source>
</evidence>
<dbReference type="PANTHER" id="PTHR13314">
    <property type="entry name" value="CALCIUM CHANNEL FLOWER HOMOLOG"/>
    <property type="match status" value="1"/>
</dbReference>
<evidence type="ECO:0000256" key="8">
    <source>
        <dbReference type="ARBA" id="ARBA00022673"/>
    </source>
</evidence>
<keyword evidence="11" id="KW-0106">Calcium</keyword>
<evidence type="ECO:0000256" key="3">
    <source>
        <dbReference type="ARBA" id="ARBA00010023"/>
    </source>
</evidence>
<keyword evidence="7" id="KW-0254">Endocytosis</keyword>